<keyword evidence="4" id="KW-1185">Reference proteome</keyword>
<keyword evidence="1" id="KW-1133">Transmembrane helix</keyword>
<dbReference type="HOGENOM" id="CLU_012831_0_0_9"/>
<sequence length="896" mass="103233">MLEHLSFKGEWREYQKRILEKSETIMADGHIHLVAAPGSGKTTLGIEFIRRNSNPALILVPTVTIRQQWVDRIREAFLDDELLADEMISQNLKQPKMITVATYQALHSAINRLEGDTEVEDTDDVVENEHFDFKDVDIIKLFKEENLGTLCLDECHHLRNEWWKSLETFRKSFADMKVISLTATPPYEGEPALWERYVAMCGEIDEEITVPELVKEGSLCPHQDYVYFSFPTKEEENQLDQFSTQKRAFLKNLSSDSMFCEAVRTSRALDGTISEDELLNEPKYLSATLIFLRHKGIEFPKQFQQLLGASRLPMFDLAWFEILLQGMLFDVPHWYDLSEEDLKELKSELKSLGLIDRKQVQLCRNKKIDQLLNQSLGKLNAVRDIFKAEYETLGSDLRQLILTDFIRKDFEAHLGNPEVQYSQLGVLPYFEVLRREFEEQQLDVPMAVLTGSLVIIPSGVKSRLEAVFGADKITFQSVGQLDEKDYVKVRLVGSQHDLVSAVTQLFQEGHIHVVIGTKSLLGEGWDAPCVNSLILASFVGSFMLSNQMRGRAIRIWPENPDKTSSVWHLVSINLAEKKLFKKEEDEEVAVGIDSPDMELLQRRMKQFLGLHYNENTIESGVDRLDLGNIEFTKKNLTKLNQETISRSRNREELRERWNESLPLLEDMEVASEVQVDKAFLPTVLLTDARKILTYAQAIVLTELIVYLFLDFVKGPSQLFYPVGILSLIVLNIVWLRYFLYKSPYKRLELFAESIRKALLASGHLQTQNCKARVVREDKDSFQTATYLKGGTLREKELFAQALSEFFAPIENQRYILRATTRVNDQTKYFAVPSMFDKRKEDVVAFVANIEKYIGKYEIIYTRNVEGRHILLDARLNALGNKQERTFSKKKVTSKLK</sequence>
<dbReference type="RefSeq" id="WP_005606551.1">
    <property type="nucleotide sequence ID" value="NZ_CP102283.1"/>
</dbReference>
<dbReference type="Gene3D" id="3.40.50.300">
    <property type="entry name" value="P-loop containing nucleotide triphosphate hydrolases"/>
    <property type="match status" value="2"/>
</dbReference>
<keyword evidence="1" id="KW-0812">Transmembrane</keyword>
<dbReference type="PANTHER" id="PTHR47396:SF1">
    <property type="entry name" value="ATP-DEPENDENT HELICASE IRC3-RELATED"/>
    <property type="match status" value="1"/>
</dbReference>
<dbReference type="GO" id="GO:0005829">
    <property type="term" value="C:cytosol"/>
    <property type="evidence" value="ECO:0007669"/>
    <property type="project" value="TreeGrafter"/>
</dbReference>
<dbReference type="InterPro" id="IPR050742">
    <property type="entry name" value="Helicase_Restrict-Modif_Enz"/>
</dbReference>
<accession>C8NIY6</accession>
<comment type="caution">
    <text evidence="3">The sequence shown here is derived from an EMBL/GenBank/DDBJ whole genome shotgun (WGS) entry which is preliminary data.</text>
</comment>
<evidence type="ECO:0000259" key="2">
    <source>
        <dbReference type="PROSITE" id="PS51192"/>
    </source>
</evidence>
<dbReference type="InterPro" id="IPR006935">
    <property type="entry name" value="Helicase/UvrB_N"/>
</dbReference>
<dbReference type="InterPro" id="IPR014001">
    <property type="entry name" value="Helicase_ATP-bd"/>
</dbReference>
<dbReference type="Proteomes" id="UP000005926">
    <property type="component" value="Unassembled WGS sequence"/>
</dbReference>
<dbReference type="AlphaFoldDB" id="C8NIY6"/>
<dbReference type="InterPro" id="IPR027417">
    <property type="entry name" value="P-loop_NTPase"/>
</dbReference>
<dbReference type="eggNOG" id="COG1061">
    <property type="taxonomic scope" value="Bacteria"/>
</dbReference>
<dbReference type="EMBL" id="ACKZ01000029">
    <property type="protein sequence ID" value="EEW36533.1"/>
    <property type="molecule type" value="Genomic_DNA"/>
</dbReference>
<evidence type="ECO:0000256" key="1">
    <source>
        <dbReference type="SAM" id="Phobius"/>
    </source>
</evidence>
<dbReference type="PANTHER" id="PTHR47396">
    <property type="entry name" value="TYPE I RESTRICTION ENZYME ECOKI R PROTEIN"/>
    <property type="match status" value="1"/>
</dbReference>
<dbReference type="GO" id="GO:0016787">
    <property type="term" value="F:hydrolase activity"/>
    <property type="evidence" value="ECO:0007669"/>
    <property type="project" value="InterPro"/>
</dbReference>
<feature type="domain" description="Helicase ATP-binding" evidence="2">
    <location>
        <begin position="22"/>
        <end position="203"/>
    </location>
</feature>
<dbReference type="GO" id="GO:0003677">
    <property type="term" value="F:DNA binding"/>
    <property type="evidence" value="ECO:0007669"/>
    <property type="project" value="InterPro"/>
</dbReference>
<evidence type="ECO:0000313" key="3">
    <source>
        <dbReference type="EMBL" id="EEW36533.1"/>
    </source>
</evidence>
<organism evidence="3 4">
    <name type="scientific">Granulicatella adiacens ATCC 49175</name>
    <dbReference type="NCBI Taxonomy" id="638301"/>
    <lineage>
        <taxon>Bacteria</taxon>
        <taxon>Bacillati</taxon>
        <taxon>Bacillota</taxon>
        <taxon>Bacilli</taxon>
        <taxon>Lactobacillales</taxon>
        <taxon>Carnobacteriaceae</taxon>
        <taxon>Granulicatella</taxon>
    </lineage>
</organism>
<proteinExistence type="predicted"/>
<protein>
    <submittedName>
        <fullName evidence="3">Type III restriction enzyme, res subunit</fullName>
    </submittedName>
</protein>
<dbReference type="STRING" id="638301.HMPREF0444_1881"/>
<name>C8NIY6_9LACT</name>
<dbReference type="SMART" id="SM00487">
    <property type="entry name" value="DEXDc"/>
    <property type="match status" value="1"/>
</dbReference>
<dbReference type="Pfam" id="PF04851">
    <property type="entry name" value="ResIII"/>
    <property type="match status" value="1"/>
</dbReference>
<gene>
    <name evidence="3" type="ORF">HMPREF0444_1881</name>
</gene>
<evidence type="ECO:0000313" key="4">
    <source>
        <dbReference type="Proteomes" id="UP000005926"/>
    </source>
</evidence>
<feature type="transmembrane region" description="Helical" evidence="1">
    <location>
        <begin position="718"/>
        <end position="739"/>
    </location>
</feature>
<dbReference type="CDD" id="cd18785">
    <property type="entry name" value="SF2_C"/>
    <property type="match status" value="1"/>
</dbReference>
<dbReference type="PROSITE" id="PS51192">
    <property type="entry name" value="HELICASE_ATP_BIND_1"/>
    <property type="match status" value="1"/>
</dbReference>
<dbReference type="SUPFAM" id="SSF52540">
    <property type="entry name" value="P-loop containing nucleoside triphosphate hydrolases"/>
    <property type="match status" value="2"/>
</dbReference>
<dbReference type="GO" id="GO:0005524">
    <property type="term" value="F:ATP binding"/>
    <property type="evidence" value="ECO:0007669"/>
    <property type="project" value="InterPro"/>
</dbReference>
<reference evidence="3 4" key="1">
    <citation type="submission" date="2009-08" db="EMBL/GenBank/DDBJ databases">
        <authorList>
            <person name="Muzny D."/>
            <person name="Qin X."/>
            <person name="Deng J."/>
            <person name="Jiang H."/>
            <person name="Liu Y."/>
            <person name="Qu J."/>
            <person name="Song X.-Z."/>
            <person name="Zhang L."/>
            <person name="Thornton R."/>
            <person name="Coyle M."/>
            <person name="Francisco L."/>
            <person name="Jackson L."/>
            <person name="Javaid M."/>
            <person name="Korchina V."/>
            <person name="Kovar C."/>
            <person name="Mata R."/>
            <person name="Mathew T."/>
            <person name="Ngo R."/>
            <person name="Nguyen L."/>
            <person name="Nguyen N."/>
            <person name="Okwuonu G."/>
            <person name="Ongeri F."/>
            <person name="Pham C."/>
            <person name="Simmons D."/>
            <person name="Wilczek-Boney K."/>
            <person name="Hale W."/>
            <person name="Jakkamsetti A."/>
            <person name="Pham P."/>
            <person name="Ruth R."/>
            <person name="San Lucas F."/>
            <person name="Warren J."/>
            <person name="Zhang J."/>
            <person name="Zhao Z."/>
            <person name="Zhou C."/>
            <person name="Zhu D."/>
            <person name="Lee S."/>
            <person name="Bess C."/>
            <person name="Blankenburg K."/>
            <person name="Forbes L."/>
            <person name="Fu Q."/>
            <person name="Gubbala S."/>
            <person name="Hirani K."/>
            <person name="Jayaseelan J.C."/>
            <person name="Lara F."/>
            <person name="Munidasa M."/>
            <person name="Palculict T."/>
            <person name="Patil S."/>
            <person name="Pu L.-L."/>
            <person name="Saada N."/>
            <person name="Tang L."/>
            <person name="Weissenberger G."/>
            <person name="Zhu Y."/>
            <person name="Hemphill L."/>
            <person name="Shang Y."/>
            <person name="Youmans B."/>
            <person name="Ayvaz T."/>
            <person name="Ross M."/>
            <person name="Santibanez J."/>
            <person name="Aqrawi P."/>
            <person name="Gross S."/>
            <person name="Joshi V."/>
            <person name="Fowler G."/>
            <person name="Nazareth L."/>
            <person name="Reid J."/>
            <person name="Worley K."/>
            <person name="Petrosino J."/>
            <person name="Highlander S."/>
            <person name="Gibbs R."/>
        </authorList>
    </citation>
    <scope>NUCLEOTIDE SEQUENCE [LARGE SCALE GENOMIC DNA]</scope>
    <source>
        <strain evidence="3 4">ATCC 49175</strain>
    </source>
</reference>
<keyword evidence="1" id="KW-0472">Membrane</keyword>
<dbReference type="GeneID" id="78412361"/>